<keyword evidence="3" id="KW-1185">Reference proteome</keyword>
<keyword evidence="1" id="KW-1133">Transmembrane helix</keyword>
<protein>
    <submittedName>
        <fullName evidence="2">Uncharacterized protein</fullName>
    </submittedName>
</protein>
<dbReference type="EMBL" id="PVZF01000012">
    <property type="protein sequence ID" value="PRY11803.1"/>
    <property type="molecule type" value="Genomic_DNA"/>
</dbReference>
<comment type="caution">
    <text evidence="2">The sequence shown here is derived from an EMBL/GenBank/DDBJ whole genome shotgun (WGS) entry which is preliminary data.</text>
</comment>
<reference evidence="2 3" key="1">
    <citation type="submission" date="2018-03" db="EMBL/GenBank/DDBJ databases">
        <title>Genomic Encyclopedia of Archaeal and Bacterial Type Strains, Phase II (KMG-II): from individual species to whole genera.</title>
        <authorList>
            <person name="Goeker M."/>
        </authorList>
    </citation>
    <scope>NUCLEOTIDE SEQUENCE [LARGE SCALE GENOMIC DNA]</scope>
    <source>
        <strain evidence="2 3">DSM 19711</strain>
    </source>
</reference>
<feature type="transmembrane region" description="Helical" evidence="1">
    <location>
        <begin position="38"/>
        <end position="55"/>
    </location>
</feature>
<proteinExistence type="predicted"/>
<accession>A0A2T0QZ56</accession>
<feature type="transmembrane region" description="Helical" evidence="1">
    <location>
        <begin position="12"/>
        <end position="32"/>
    </location>
</feature>
<organism evidence="2 3">
    <name type="scientific">Kineococcus rhizosphaerae</name>
    <dbReference type="NCBI Taxonomy" id="559628"/>
    <lineage>
        <taxon>Bacteria</taxon>
        <taxon>Bacillati</taxon>
        <taxon>Actinomycetota</taxon>
        <taxon>Actinomycetes</taxon>
        <taxon>Kineosporiales</taxon>
        <taxon>Kineosporiaceae</taxon>
        <taxon>Kineococcus</taxon>
    </lineage>
</organism>
<dbReference type="RefSeq" id="WP_106214098.1">
    <property type="nucleotide sequence ID" value="NZ_PVZF01000012.1"/>
</dbReference>
<sequence length="180" mass="19172">MDERTLRASGTGRALAGAVCLAALAGLLLWWRPIPAEVVIGYAAAAAVSLVWSVVRHRGDVVRLTAEAVVVESRGSTTTYPWSQVLEASWGPTTWRASGSGPVLRVKGGAFDEPGPNTPVQVAALPLFGRGAERNAVRTFREFAEAKGVVFTPKLVELLAQGERRSRLPGERRDARGGSL</sequence>
<evidence type="ECO:0000313" key="3">
    <source>
        <dbReference type="Proteomes" id="UP000238083"/>
    </source>
</evidence>
<keyword evidence="1" id="KW-0472">Membrane</keyword>
<dbReference type="AlphaFoldDB" id="A0A2T0QZ56"/>
<keyword evidence="1" id="KW-0812">Transmembrane</keyword>
<gene>
    <name evidence="2" type="ORF">CLV37_112102</name>
</gene>
<evidence type="ECO:0000313" key="2">
    <source>
        <dbReference type="EMBL" id="PRY11803.1"/>
    </source>
</evidence>
<evidence type="ECO:0000256" key="1">
    <source>
        <dbReference type="SAM" id="Phobius"/>
    </source>
</evidence>
<dbReference type="OrthoDB" id="3404280at2"/>
<dbReference type="Proteomes" id="UP000238083">
    <property type="component" value="Unassembled WGS sequence"/>
</dbReference>
<name>A0A2T0QZ56_9ACTN</name>